<dbReference type="PANTHER" id="PTHR30157:SF0">
    <property type="entry name" value="NADPH-DEPENDENT FERRIC-CHELATE REDUCTASE"/>
    <property type="match status" value="1"/>
</dbReference>
<dbReference type="InterPro" id="IPR017927">
    <property type="entry name" value="FAD-bd_FR_type"/>
</dbReference>
<comment type="similarity">
    <text evidence="1">Belongs to the SIP oxidoreductase family.</text>
</comment>
<sequence>MSSATSLASSLANGLRKLVGAGAQQPRGYRLINVELKQRLDLSPSMTRLVFGGEDIAQARTLAPDQRIKLLFPGADGTPPQLPVEGDWQAARRRLPAERQPPMRTYTIRALRLQPAELDVDFVLHGVNGPASAWASHARPGDRLQMVVPNKAYSGDPGGYEWLPPAGISKVLLMGDETALPAIAGILEELQDYPDYPDVQVFIEVPHESDCIDLHCHPQTRLSWLPRDVLGAQHGEPLIHAARELAELPPASAGRRPLKVAEGDVEQRLWESASPADNRFYAWVAGESATVMSIRRHLINERGQERRNLTLMGYWRLGSSLG</sequence>
<evidence type="ECO:0000313" key="3">
    <source>
        <dbReference type="EMBL" id="QNH76579.1"/>
    </source>
</evidence>
<dbReference type="InterPro" id="IPR007037">
    <property type="entry name" value="SIP_rossman_dom"/>
</dbReference>
<dbReference type="PROSITE" id="PS51384">
    <property type="entry name" value="FAD_FR"/>
    <property type="match status" value="1"/>
</dbReference>
<reference evidence="4" key="1">
    <citation type="journal article" date="2020" name="Microbiol. Resour. Announc.">
        <title>Complete genome sequences of four natural Pseudomonas isolates that catabolize a wide range of aromatic compounds relevant to lignin valorization.</title>
        <authorList>
            <person name="Hatmaker E.A."/>
            <person name="Presley G."/>
            <person name="Cannon O."/>
            <person name="Guss A.M."/>
            <person name="Elkins J.G."/>
        </authorList>
    </citation>
    <scope>NUCLEOTIDE SEQUENCE [LARGE SCALE GENOMIC DNA]</scope>
    <source>
        <strain evidence="4">H1F5C</strain>
    </source>
</reference>
<dbReference type="CDD" id="cd06193">
    <property type="entry name" value="siderophore_interacting"/>
    <property type="match status" value="1"/>
</dbReference>
<dbReference type="AlphaFoldDB" id="A0A7G8YLM9"/>
<dbReference type="Proteomes" id="UP000515277">
    <property type="component" value="Chromosome"/>
</dbReference>
<dbReference type="InterPro" id="IPR039374">
    <property type="entry name" value="SIP_fam"/>
</dbReference>
<evidence type="ECO:0000256" key="1">
    <source>
        <dbReference type="ARBA" id="ARBA00035644"/>
    </source>
</evidence>
<name>A0A7G8YLM9_9PSED</name>
<proteinExistence type="inferred from homology"/>
<accession>A0A7G8YLM9</accession>
<dbReference type="Gene3D" id="2.40.30.10">
    <property type="entry name" value="Translation factors"/>
    <property type="match status" value="1"/>
</dbReference>
<gene>
    <name evidence="3" type="ORF">GGI48_25365</name>
</gene>
<dbReference type="SUPFAM" id="SSF63380">
    <property type="entry name" value="Riboflavin synthase domain-like"/>
    <property type="match status" value="1"/>
</dbReference>
<dbReference type="Pfam" id="PF04954">
    <property type="entry name" value="SIP"/>
    <property type="match status" value="1"/>
</dbReference>
<dbReference type="PANTHER" id="PTHR30157">
    <property type="entry name" value="FERRIC REDUCTASE, NADPH-DEPENDENT"/>
    <property type="match status" value="1"/>
</dbReference>
<feature type="domain" description="FAD-binding FR-type" evidence="2">
    <location>
        <begin position="27"/>
        <end position="164"/>
    </location>
</feature>
<dbReference type="InterPro" id="IPR013113">
    <property type="entry name" value="SIP_FAD-bd"/>
</dbReference>
<dbReference type="RefSeq" id="WP_179600565.1">
    <property type="nucleotide sequence ID" value="NZ_CP060201.1"/>
</dbReference>
<evidence type="ECO:0000313" key="4">
    <source>
        <dbReference type="Proteomes" id="UP000515277"/>
    </source>
</evidence>
<dbReference type="GO" id="GO:0016491">
    <property type="term" value="F:oxidoreductase activity"/>
    <property type="evidence" value="ECO:0007669"/>
    <property type="project" value="InterPro"/>
</dbReference>
<dbReference type="EMBL" id="CP060201">
    <property type="protein sequence ID" value="QNH76579.1"/>
    <property type="molecule type" value="Genomic_DNA"/>
</dbReference>
<evidence type="ECO:0000259" key="2">
    <source>
        <dbReference type="PROSITE" id="PS51384"/>
    </source>
</evidence>
<dbReference type="Pfam" id="PF08021">
    <property type="entry name" value="FAD_binding_9"/>
    <property type="match status" value="1"/>
</dbReference>
<dbReference type="Gene3D" id="3.40.50.80">
    <property type="entry name" value="Nucleotide-binding domain of ferredoxin-NADP reductase (FNR) module"/>
    <property type="match status" value="1"/>
</dbReference>
<organism evidence="3 4">
    <name type="scientific">Pseudomonas protegens</name>
    <dbReference type="NCBI Taxonomy" id="380021"/>
    <lineage>
        <taxon>Bacteria</taxon>
        <taxon>Pseudomonadati</taxon>
        <taxon>Pseudomonadota</taxon>
        <taxon>Gammaproteobacteria</taxon>
        <taxon>Pseudomonadales</taxon>
        <taxon>Pseudomonadaceae</taxon>
        <taxon>Pseudomonas</taxon>
    </lineage>
</organism>
<dbReference type="InterPro" id="IPR039261">
    <property type="entry name" value="FNR_nucleotide-bd"/>
</dbReference>
<dbReference type="InterPro" id="IPR017938">
    <property type="entry name" value="Riboflavin_synthase-like_b-brl"/>
</dbReference>
<protein>
    <submittedName>
        <fullName evidence="3">Siderophore-interacting protein</fullName>
    </submittedName>
</protein>